<reference evidence="24 25" key="1">
    <citation type="submission" date="2023-08" db="EMBL/GenBank/DDBJ databases">
        <title>Black Yeasts Isolated from many extreme environments.</title>
        <authorList>
            <person name="Coleine C."/>
            <person name="Stajich J.E."/>
            <person name="Selbmann L."/>
        </authorList>
    </citation>
    <scope>NUCLEOTIDE SEQUENCE [LARGE SCALE GENOMIC DNA]</scope>
    <source>
        <strain evidence="24 25">CCFEE 5885</strain>
    </source>
</reference>
<keyword evidence="10" id="KW-0067">ATP-binding</keyword>
<keyword evidence="14" id="KW-0539">Nucleus</keyword>
<dbReference type="Pfam" id="PF13307">
    <property type="entry name" value="Helicase_C_2"/>
    <property type="match status" value="1"/>
</dbReference>
<comment type="similarity">
    <text evidence="3">Belongs to the DEAD box helicase family. DEAH subfamily. DDX11/CHL1 sub-subfamily.</text>
</comment>
<keyword evidence="7" id="KW-0547">Nucleotide-binding</keyword>
<dbReference type="EC" id="5.6.2.3" evidence="17"/>
<dbReference type="InterPro" id="IPR013020">
    <property type="entry name" value="Rad3/Chl1-like"/>
</dbReference>
<keyword evidence="15" id="KW-0131">Cell cycle</keyword>
<evidence type="ECO:0000256" key="11">
    <source>
        <dbReference type="ARBA" id="ARBA00023004"/>
    </source>
</evidence>
<evidence type="ECO:0000256" key="9">
    <source>
        <dbReference type="ARBA" id="ARBA00022806"/>
    </source>
</evidence>
<dbReference type="SMART" id="SM00488">
    <property type="entry name" value="DEXDc2"/>
    <property type="match status" value="1"/>
</dbReference>
<dbReference type="InterPro" id="IPR010614">
    <property type="entry name" value="RAD3-like_helicase_DEAD"/>
</dbReference>
<keyword evidence="6" id="KW-0479">Metal-binding</keyword>
<dbReference type="PANTHER" id="PTHR11472">
    <property type="entry name" value="DNA REPAIR DEAD HELICASE RAD3/XP-D SUBFAMILY MEMBER"/>
    <property type="match status" value="1"/>
</dbReference>
<comment type="caution">
    <text evidence="24">The sequence shown here is derived from an EMBL/GenBank/DDBJ whole genome shotgun (WGS) entry which is preliminary data.</text>
</comment>
<protein>
    <recommendedName>
        <fullName evidence="5">ATP-dependent DNA helicase CHL1</fullName>
        <ecNumber evidence="17">5.6.2.3</ecNumber>
    </recommendedName>
    <alternativeName>
        <fullName evidence="4">ATP-dependent DNA helicase chl1</fullName>
    </alternativeName>
    <alternativeName>
        <fullName evidence="16">Chromosome loss protein 1</fullName>
    </alternativeName>
    <alternativeName>
        <fullName evidence="18 19">DNA 5'-3' helicase CHL1</fullName>
    </alternativeName>
</protein>
<keyword evidence="13" id="KW-0413">Isomerase</keyword>
<evidence type="ECO:0000256" key="3">
    <source>
        <dbReference type="ARBA" id="ARBA00008435"/>
    </source>
</evidence>
<feature type="domain" description="Helicase ATP-binding" evidence="23">
    <location>
        <begin position="4"/>
        <end position="398"/>
    </location>
</feature>
<keyword evidence="9 24" id="KW-0347">Helicase</keyword>
<accession>A0ABR0K0Z3</accession>
<dbReference type="GO" id="GO:0016787">
    <property type="term" value="F:hydrolase activity"/>
    <property type="evidence" value="ECO:0007669"/>
    <property type="project" value="UniProtKB-KW"/>
</dbReference>
<dbReference type="PANTHER" id="PTHR11472:SF41">
    <property type="entry name" value="ATP-DEPENDENT DNA HELICASE DDX11-RELATED"/>
    <property type="match status" value="1"/>
</dbReference>
<evidence type="ECO:0000259" key="23">
    <source>
        <dbReference type="PROSITE" id="PS51193"/>
    </source>
</evidence>
<organism evidence="24 25">
    <name type="scientific">Lithohypha guttulata</name>
    <dbReference type="NCBI Taxonomy" id="1690604"/>
    <lineage>
        <taxon>Eukaryota</taxon>
        <taxon>Fungi</taxon>
        <taxon>Dikarya</taxon>
        <taxon>Ascomycota</taxon>
        <taxon>Pezizomycotina</taxon>
        <taxon>Eurotiomycetes</taxon>
        <taxon>Chaetothyriomycetidae</taxon>
        <taxon>Chaetothyriales</taxon>
        <taxon>Trichomeriaceae</taxon>
        <taxon>Lithohypha</taxon>
    </lineage>
</organism>
<comment type="function">
    <text evidence="20">ATP-dependent DNA helicase important for chromosome transmission and normal cell cycle progression in G(2)/M. May have a role in changing DNA topology to allow the loading of proteins involved in maintaining sister chromatid cohesion in the vicinity of the centromeres. Has a specific role in chromosome segregation during meiosis II.</text>
</comment>
<evidence type="ECO:0000256" key="2">
    <source>
        <dbReference type="ARBA" id="ARBA00004123"/>
    </source>
</evidence>
<evidence type="ECO:0000256" key="6">
    <source>
        <dbReference type="ARBA" id="ARBA00022723"/>
    </source>
</evidence>
<gene>
    <name evidence="24" type="primary">CHL1</name>
    <name evidence="24" type="ORF">LTR24_008270</name>
</gene>
<comment type="cofactor">
    <cofactor evidence="1">
        <name>[4Fe-4S] cluster</name>
        <dbReference type="ChEBI" id="CHEBI:49883"/>
    </cofactor>
</comment>
<proteinExistence type="inferred from homology"/>
<name>A0ABR0K0Z3_9EURO</name>
<dbReference type="InterPro" id="IPR014013">
    <property type="entry name" value="Helic_SF1/SF2_ATP-bd_DinG/Rad3"/>
</dbReference>
<keyword evidence="25" id="KW-1185">Reference proteome</keyword>
<evidence type="ECO:0000256" key="5">
    <source>
        <dbReference type="ARBA" id="ARBA00017386"/>
    </source>
</evidence>
<evidence type="ECO:0000256" key="14">
    <source>
        <dbReference type="ARBA" id="ARBA00023242"/>
    </source>
</evidence>
<evidence type="ECO:0000313" key="24">
    <source>
        <dbReference type="EMBL" id="KAK5081409.1"/>
    </source>
</evidence>
<keyword evidence="8 24" id="KW-0378">Hydrolase</keyword>
<evidence type="ECO:0000256" key="17">
    <source>
        <dbReference type="ARBA" id="ARBA00044969"/>
    </source>
</evidence>
<evidence type="ECO:0000256" key="12">
    <source>
        <dbReference type="ARBA" id="ARBA00023014"/>
    </source>
</evidence>
<evidence type="ECO:0000256" key="1">
    <source>
        <dbReference type="ARBA" id="ARBA00001966"/>
    </source>
</evidence>
<dbReference type="InterPro" id="IPR027417">
    <property type="entry name" value="P-loop_NTPase"/>
</dbReference>
<dbReference type="InterPro" id="IPR006554">
    <property type="entry name" value="Helicase-like_DEXD_c2"/>
</dbReference>
<evidence type="ECO:0000256" key="7">
    <source>
        <dbReference type="ARBA" id="ARBA00022741"/>
    </source>
</evidence>
<comment type="catalytic activity">
    <reaction evidence="21">
        <text>ATP + H2O = ADP + phosphate + H(+)</text>
        <dbReference type="Rhea" id="RHEA:13065"/>
        <dbReference type="ChEBI" id="CHEBI:15377"/>
        <dbReference type="ChEBI" id="CHEBI:15378"/>
        <dbReference type="ChEBI" id="CHEBI:30616"/>
        <dbReference type="ChEBI" id="CHEBI:43474"/>
        <dbReference type="ChEBI" id="CHEBI:456216"/>
        <dbReference type="EC" id="5.6.2.3"/>
    </reaction>
</comment>
<sequence>MEPSDHQFHHPYVPYTIQLEFMQKLYQCIEEGNVGIFESPTGTGKSLSLICAALTWLRDDEKRSLFGDADGGVVLDWLEQAERKAQRRQLLDIRKETEDKLKTIRDRNVKKQELQYPAKKAKLDDQIREQDLVLDDYDSDQERNSSASGDASLSSSTLALLERLQPAKSTNGKDPGESRTRIIFCSRTHSQLSQFVNELKRISLPSAASDTGDEETIKHIPLGSRRNLCINPKVARLSSTTAINERCLDLQKPGVSQDHKCEFLPSKVSSGDTERVDAFGDNAIAQIQDIEDIAALGKRMKLCPYYASRSAIPSTEVLTLPYPLLLQRSAREALGVEVKDTVIIIDEAHNLVSAIADTLSVSMPLSHFELALKQLLGYCHKFKNKLKGKNRVYIAQIIKMLRSCISRLQQAQTDKLVETSLLANELIAGPGIDQIQPHKLVNYIQESKLIYKVEAYGDLLDQQAQSQLPAITKGTSKEMQPKGVLAEFQSMLLALMNPASEGRFFINRNDREVVLKYTLLDPQAHFEHIVREARAVILAGGTMSPMSDWSEQLFTYLEAERLKTYSFGHIIDRGNVLVQPLSRGPSGVGFDFIYSKRKSEKMIFELGDVVEKLSCTVPDGMIVFFPSYDYLALVTSLWNVQTGKESCFTRISALKQVFQESKEVNVDDLLRGYSNAIGSGKGALMLAVVGGKLSEGINFSDKLGRAILCVGLPYPNIQSAEWKAKVEYIKRIRYEKSKQGGLSENECKSSAETAGREYADNITMRAVNQSIGRAIRHKQDYAAIYLVDRRYDTARIQAKLPAWLRESVRPGPAPWDAVKEDCAQFFRGKRM</sequence>
<dbReference type="Pfam" id="PF06733">
    <property type="entry name" value="DEAD_2"/>
    <property type="match status" value="1"/>
</dbReference>
<evidence type="ECO:0000256" key="10">
    <source>
        <dbReference type="ARBA" id="ARBA00022840"/>
    </source>
</evidence>
<dbReference type="Gene3D" id="3.40.50.300">
    <property type="entry name" value="P-loop containing nucleotide triphosphate hydrolases"/>
    <property type="match status" value="3"/>
</dbReference>
<evidence type="ECO:0000256" key="8">
    <source>
        <dbReference type="ARBA" id="ARBA00022801"/>
    </source>
</evidence>
<evidence type="ECO:0000256" key="4">
    <source>
        <dbReference type="ARBA" id="ARBA00016387"/>
    </source>
</evidence>
<evidence type="ECO:0000256" key="21">
    <source>
        <dbReference type="ARBA" id="ARBA00048954"/>
    </source>
</evidence>
<dbReference type="NCBIfam" id="TIGR00604">
    <property type="entry name" value="rad3"/>
    <property type="match status" value="1"/>
</dbReference>
<dbReference type="SUPFAM" id="SSF52540">
    <property type="entry name" value="P-loop containing nucleoside triphosphate hydrolases"/>
    <property type="match status" value="1"/>
</dbReference>
<keyword evidence="22" id="KW-0175">Coiled coil</keyword>
<keyword evidence="12" id="KW-0411">Iron-sulfur</keyword>
<dbReference type="GO" id="GO:0003724">
    <property type="term" value="F:RNA helicase activity"/>
    <property type="evidence" value="ECO:0007669"/>
    <property type="project" value="UniProtKB-EC"/>
</dbReference>
<evidence type="ECO:0000313" key="25">
    <source>
        <dbReference type="Proteomes" id="UP001345013"/>
    </source>
</evidence>
<evidence type="ECO:0000256" key="16">
    <source>
        <dbReference type="ARBA" id="ARBA00029709"/>
    </source>
</evidence>
<dbReference type="EMBL" id="JAVRRG010000139">
    <property type="protein sequence ID" value="KAK5081409.1"/>
    <property type="molecule type" value="Genomic_DNA"/>
</dbReference>
<evidence type="ECO:0000256" key="20">
    <source>
        <dbReference type="ARBA" id="ARBA00045702"/>
    </source>
</evidence>
<dbReference type="InterPro" id="IPR045028">
    <property type="entry name" value="DinG/Rad3-like"/>
</dbReference>
<evidence type="ECO:0000256" key="15">
    <source>
        <dbReference type="ARBA" id="ARBA00023306"/>
    </source>
</evidence>
<feature type="coiled-coil region" evidence="22">
    <location>
        <begin position="87"/>
        <end position="114"/>
    </location>
</feature>
<evidence type="ECO:0000256" key="18">
    <source>
        <dbReference type="ARBA" id="ARBA00044998"/>
    </source>
</evidence>
<comment type="subcellular location">
    <subcellularLocation>
        <location evidence="2">Nucleus</location>
    </subcellularLocation>
</comment>
<dbReference type="Proteomes" id="UP001345013">
    <property type="component" value="Unassembled WGS sequence"/>
</dbReference>
<evidence type="ECO:0000256" key="22">
    <source>
        <dbReference type="SAM" id="Coils"/>
    </source>
</evidence>
<dbReference type="CDD" id="cd18788">
    <property type="entry name" value="SF2_C_XPD"/>
    <property type="match status" value="1"/>
</dbReference>
<dbReference type="SMART" id="SM00491">
    <property type="entry name" value="HELICc2"/>
    <property type="match status" value="1"/>
</dbReference>
<dbReference type="PROSITE" id="PS51193">
    <property type="entry name" value="HELICASE_ATP_BIND_2"/>
    <property type="match status" value="1"/>
</dbReference>
<dbReference type="InterPro" id="IPR006555">
    <property type="entry name" value="ATP-dep_Helicase_C"/>
</dbReference>
<evidence type="ECO:0000256" key="13">
    <source>
        <dbReference type="ARBA" id="ARBA00023235"/>
    </source>
</evidence>
<evidence type="ECO:0000256" key="19">
    <source>
        <dbReference type="ARBA" id="ARBA00045008"/>
    </source>
</evidence>
<keyword evidence="11" id="KW-0408">Iron</keyword>